<dbReference type="Gene3D" id="3.10.50.40">
    <property type="match status" value="1"/>
</dbReference>
<dbReference type="NCBIfam" id="NF008602">
    <property type="entry name" value="PRK11570.1"/>
    <property type="match status" value="1"/>
</dbReference>
<dbReference type="GO" id="GO:0006457">
    <property type="term" value="P:protein folding"/>
    <property type="evidence" value="ECO:0007669"/>
    <property type="project" value="InterPro"/>
</dbReference>
<keyword evidence="5 6" id="KW-0413">Isomerase</keyword>
<dbReference type="FunFam" id="3.10.50.40:FF:000045">
    <property type="entry name" value="Peptidyl-prolyl cis-trans isomerase"/>
    <property type="match status" value="1"/>
</dbReference>
<comment type="similarity">
    <text evidence="2 7">Belongs to the FKBP-type PPIase family.</text>
</comment>
<dbReference type="EC" id="5.2.1.8" evidence="7"/>
<keyword evidence="4 6" id="KW-0697">Rotamase</keyword>
<accession>A0A5C6V9J9</accession>
<feature type="domain" description="PPIase FKBP-type" evidence="8">
    <location>
        <begin position="126"/>
        <end position="212"/>
    </location>
</feature>
<reference evidence="9 10" key="1">
    <citation type="submission" date="2019-08" db="EMBL/GenBank/DDBJ databases">
        <title>Genome of Luteibaculum oceani JCM 18817.</title>
        <authorList>
            <person name="Bowman J.P."/>
        </authorList>
    </citation>
    <scope>NUCLEOTIDE SEQUENCE [LARGE SCALE GENOMIC DNA]</scope>
    <source>
        <strain evidence="9 10">JCM 18817</strain>
    </source>
</reference>
<dbReference type="Pfam" id="PF01346">
    <property type="entry name" value="FKBP_N"/>
    <property type="match status" value="1"/>
</dbReference>
<evidence type="ECO:0000259" key="8">
    <source>
        <dbReference type="PROSITE" id="PS50059"/>
    </source>
</evidence>
<dbReference type="InterPro" id="IPR046357">
    <property type="entry name" value="PPIase_dom_sf"/>
</dbReference>
<protein>
    <recommendedName>
        <fullName evidence="7">Peptidyl-prolyl cis-trans isomerase</fullName>
        <ecNumber evidence="7">5.2.1.8</ecNumber>
    </recommendedName>
</protein>
<evidence type="ECO:0000256" key="3">
    <source>
        <dbReference type="ARBA" id="ARBA00022729"/>
    </source>
</evidence>
<dbReference type="InterPro" id="IPR001179">
    <property type="entry name" value="PPIase_FKBP_dom"/>
</dbReference>
<evidence type="ECO:0000256" key="4">
    <source>
        <dbReference type="ARBA" id="ARBA00023110"/>
    </source>
</evidence>
<dbReference type="Pfam" id="PF00254">
    <property type="entry name" value="FKBP_C"/>
    <property type="match status" value="1"/>
</dbReference>
<evidence type="ECO:0000313" key="10">
    <source>
        <dbReference type="Proteomes" id="UP000321168"/>
    </source>
</evidence>
<dbReference type="InterPro" id="IPR000774">
    <property type="entry name" value="PPIase_FKBP_N"/>
</dbReference>
<dbReference type="Gene3D" id="1.10.287.460">
    <property type="entry name" value="Peptidyl-prolyl cis-trans isomerase, FKBP-type, N-terminal domain"/>
    <property type="match status" value="1"/>
</dbReference>
<dbReference type="PROSITE" id="PS50059">
    <property type="entry name" value="FKBP_PPIASE"/>
    <property type="match status" value="1"/>
</dbReference>
<evidence type="ECO:0000256" key="5">
    <source>
        <dbReference type="ARBA" id="ARBA00023235"/>
    </source>
</evidence>
<evidence type="ECO:0000256" key="6">
    <source>
        <dbReference type="PROSITE-ProRule" id="PRU00277"/>
    </source>
</evidence>
<dbReference type="PANTHER" id="PTHR43811">
    <property type="entry name" value="FKBP-TYPE PEPTIDYL-PROLYL CIS-TRANS ISOMERASE FKPA"/>
    <property type="match status" value="1"/>
</dbReference>
<gene>
    <name evidence="9" type="ORF">FRX97_03855</name>
</gene>
<dbReference type="PANTHER" id="PTHR43811:SF23">
    <property type="entry name" value="FKBP-TYPE 22 KDA PEPTIDYL-PROLYL CIS-TRANS ISOMERASE"/>
    <property type="match status" value="1"/>
</dbReference>
<dbReference type="InterPro" id="IPR036944">
    <property type="entry name" value="PPIase_FKBP_N_sf"/>
</dbReference>
<dbReference type="GO" id="GO:0003755">
    <property type="term" value="F:peptidyl-prolyl cis-trans isomerase activity"/>
    <property type="evidence" value="ECO:0007669"/>
    <property type="project" value="UniProtKB-UniRule"/>
</dbReference>
<evidence type="ECO:0000313" key="9">
    <source>
        <dbReference type="EMBL" id="TXC81837.1"/>
    </source>
</evidence>
<sequence length="213" mass="23588">MVGCNQNNQNERMEIKGDADKFSYSLGMDIGNNVKNSEFDSLSVDLMVQGIKDVMNEGELEFTVEESQEIVRSYLTKLQSKKADAAKSKGEEFLAKNAEREDVVVLESGLQYEVLKMGNGPKPGPTDKVKTHYHGTLIDGTVFDSSVERNEPASFPVNRVIPGWTEALQLMPVGSKWKLYIPSDLAYGPRGTQGIIGPNEALIFEVELLEIVK</sequence>
<dbReference type="EMBL" id="VORB01000003">
    <property type="protein sequence ID" value="TXC81837.1"/>
    <property type="molecule type" value="Genomic_DNA"/>
</dbReference>
<evidence type="ECO:0000256" key="1">
    <source>
        <dbReference type="ARBA" id="ARBA00000971"/>
    </source>
</evidence>
<comment type="catalytic activity">
    <reaction evidence="1 6 7">
        <text>[protein]-peptidylproline (omega=180) = [protein]-peptidylproline (omega=0)</text>
        <dbReference type="Rhea" id="RHEA:16237"/>
        <dbReference type="Rhea" id="RHEA-COMP:10747"/>
        <dbReference type="Rhea" id="RHEA-COMP:10748"/>
        <dbReference type="ChEBI" id="CHEBI:83833"/>
        <dbReference type="ChEBI" id="CHEBI:83834"/>
        <dbReference type="EC" id="5.2.1.8"/>
    </reaction>
</comment>
<dbReference type="SUPFAM" id="SSF54534">
    <property type="entry name" value="FKBP-like"/>
    <property type="match status" value="1"/>
</dbReference>
<dbReference type="OrthoDB" id="9814548at2"/>
<comment type="caution">
    <text evidence="9">The sequence shown here is derived from an EMBL/GenBank/DDBJ whole genome shotgun (WGS) entry which is preliminary data.</text>
</comment>
<name>A0A5C6V9J9_9FLAO</name>
<dbReference type="Proteomes" id="UP000321168">
    <property type="component" value="Unassembled WGS sequence"/>
</dbReference>
<keyword evidence="3" id="KW-0732">Signal</keyword>
<evidence type="ECO:0000256" key="2">
    <source>
        <dbReference type="ARBA" id="ARBA00006577"/>
    </source>
</evidence>
<keyword evidence="10" id="KW-1185">Reference proteome</keyword>
<evidence type="ECO:0000256" key="7">
    <source>
        <dbReference type="RuleBase" id="RU003915"/>
    </source>
</evidence>
<dbReference type="AlphaFoldDB" id="A0A5C6V9J9"/>
<proteinExistence type="inferred from homology"/>
<organism evidence="9 10">
    <name type="scientific">Luteibaculum oceani</name>
    <dbReference type="NCBI Taxonomy" id="1294296"/>
    <lineage>
        <taxon>Bacteria</taxon>
        <taxon>Pseudomonadati</taxon>
        <taxon>Bacteroidota</taxon>
        <taxon>Flavobacteriia</taxon>
        <taxon>Flavobacteriales</taxon>
        <taxon>Luteibaculaceae</taxon>
        <taxon>Luteibaculum</taxon>
    </lineage>
</organism>